<feature type="region of interest" description="Disordered" evidence="1">
    <location>
        <begin position="28"/>
        <end position="51"/>
    </location>
</feature>
<feature type="compositionally biased region" description="Low complexity" evidence="1">
    <location>
        <begin position="1243"/>
        <end position="1264"/>
    </location>
</feature>
<reference evidence="2" key="1">
    <citation type="journal article" date="2023" name="G3 (Bethesda)">
        <title>A reference genome for the long-term kleptoplast-retaining sea slug Elysia crispata morphotype clarki.</title>
        <authorList>
            <person name="Eastman K.E."/>
            <person name="Pendleton A.L."/>
            <person name="Shaikh M.A."/>
            <person name="Suttiyut T."/>
            <person name="Ogas R."/>
            <person name="Tomko P."/>
            <person name="Gavelis G."/>
            <person name="Widhalm J.R."/>
            <person name="Wisecaver J.H."/>
        </authorList>
    </citation>
    <scope>NUCLEOTIDE SEQUENCE</scope>
    <source>
        <strain evidence="2">ECLA1</strain>
    </source>
</reference>
<feature type="compositionally biased region" description="Basic residues" evidence="1">
    <location>
        <begin position="935"/>
        <end position="945"/>
    </location>
</feature>
<feature type="compositionally biased region" description="Basic and acidic residues" evidence="1">
    <location>
        <begin position="1407"/>
        <end position="1417"/>
    </location>
</feature>
<gene>
    <name evidence="2" type="ORF">RRG08_046120</name>
</gene>
<feature type="region of interest" description="Disordered" evidence="1">
    <location>
        <begin position="916"/>
        <end position="958"/>
    </location>
</feature>
<evidence type="ECO:0000256" key="1">
    <source>
        <dbReference type="SAM" id="MobiDB-lite"/>
    </source>
</evidence>
<evidence type="ECO:0000313" key="2">
    <source>
        <dbReference type="EMBL" id="KAK3745462.1"/>
    </source>
</evidence>
<feature type="compositionally biased region" description="Basic and acidic residues" evidence="1">
    <location>
        <begin position="28"/>
        <end position="39"/>
    </location>
</feature>
<feature type="region of interest" description="Disordered" evidence="1">
    <location>
        <begin position="86"/>
        <end position="105"/>
    </location>
</feature>
<feature type="region of interest" description="Disordered" evidence="1">
    <location>
        <begin position="1453"/>
        <end position="1472"/>
    </location>
</feature>
<feature type="region of interest" description="Disordered" evidence="1">
    <location>
        <begin position="2024"/>
        <end position="2047"/>
    </location>
</feature>
<feature type="region of interest" description="Disordered" evidence="1">
    <location>
        <begin position="1405"/>
        <end position="1426"/>
    </location>
</feature>
<feature type="compositionally biased region" description="Polar residues" evidence="1">
    <location>
        <begin position="153"/>
        <end position="162"/>
    </location>
</feature>
<evidence type="ECO:0000313" key="3">
    <source>
        <dbReference type="Proteomes" id="UP001283361"/>
    </source>
</evidence>
<feature type="compositionally biased region" description="Low complexity" evidence="1">
    <location>
        <begin position="728"/>
        <end position="740"/>
    </location>
</feature>
<feature type="region of interest" description="Disordered" evidence="1">
    <location>
        <begin position="142"/>
        <end position="230"/>
    </location>
</feature>
<dbReference type="Proteomes" id="UP001283361">
    <property type="component" value="Unassembled WGS sequence"/>
</dbReference>
<feature type="region of interest" description="Disordered" evidence="1">
    <location>
        <begin position="2355"/>
        <end position="2408"/>
    </location>
</feature>
<feature type="region of interest" description="Disordered" evidence="1">
    <location>
        <begin position="2316"/>
        <end position="2342"/>
    </location>
</feature>
<feature type="compositionally biased region" description="Polar residues" evidence="1">
    <location>
        <begin position="1217"/>
        <end position="1242"/>
    </location>
</feature>
<feature type="compositionally biased region" description="Polar residues" evidence="1">
    <location>
        <begin position="2037"/>
        <end position="2047"/>
    </location>
</feature>
<sequence>MFGRLDWKRCLTDVLMEANAVTVPKLEANRHRSSQHKETVSTYESPSDVGRLNVPIEDLDRVDGIRPSSSRTRAVALLPAIEESAEEGPESLHLETPGAQSVHWGRRTSSRPMLMSISEERIPRLWEYPLGGRSWERARSPGRALGAGEAPPIQSQREQSSPGAFDKTSDGDIGLAEAGDAEKREVNRSNHALGDSDSSQEEKQEMAKEQNVPHIAFSATESSERGAEARPENVGGAFALGNIIPSHSSFLESSSHNLKAVYELGDSYEASPFKLADENCANQFEQDLKEVNQCVNLSVTMEETNEMISLEEEVGAGNQSVNSFKVYSDTESLEESHLDSYDGIRNPLQKSMNEGEEHSKFLLFMNRDEKGVLCDSYEGGNFLKSDCERPFDLAKENQSLKGVYDFVSDEELCSFKEPTGTSKTDFQTAVLSDDVEIDRSVLETSANIDKTDGKMKTCIQSEHVRSVMVEENSTLSILDGLDNETFEIGKERKYIGSNSVLNSGEGFERVKTTEIRRHDNEDETNTIQSHGEQGVDLAQFIEENIDTIPHLKECINENTMNRSHDFRIDQIGAVPLDGENHDSQEMTPMGQSSNEKKSDEMFNQLNSSRYITEPKGSNTNMVKSEIEVSTIMSGETCKDRVNTNEIKNGQFEVLYGGHHQGAHGYKEDSSSNVEVFTYNANSDEDHDGYGIGNPHEHRISSSHIIVSECCAKGSLDIVATEATVNGISSQEDSIVSSSGSTRAKGSGSDSMVADGTVSAVEATAARESHSDHTSCSDKVDQTAKAKDGSAKPRGRERERAKRKRADREEREDRGGSPGGKQKSLKNAVGDVQAEAEDAGEAAAEDMLQVKVKNSPAHDLVVKECRTIRATSSGDVRDAAVKSTCGLESQTVTSLDDQQSEMLESTSLWEQEQILEDPDNSGRCHSSPKGIPASRFGKRTQLHRQKQGSPQEEALKFPDTEKSSAQVLALGLGDSELCTSSKTVTAEFSPADNAAWTFQGGRSNCVQDESCNNPMDPNSSMDNSDSHLQFNIEAHVDNTPLAYSEIQAMSRSEEHVLRNYEHQVVEQVEQGPNQRSASILIQTQTNATSGSENRDVFYFHDSNSCEEFRERCMHLDVQSPSEVDSIRIENGNVLDPQCNTTESTMSDEYEIDIKIINESETGSLNKIRNVLKGASSENQKFSLDFKNIFYDFADNKTECGSDNGALCCSQAGPPDRPSTMTSTVATSSDDLSDPQSDNSSSPRSGVSTKTGASSKSGKSSVCGTKKPSSNFDSFFLPMCLSCSKGPKLDLKETVTAALPSISQSSPARKKYTQIIRSQDDKVQEIADFCKTEETSESMAQISCLSEDLHSSYDRHVLSAPDSRDGRIDSDLNRRLVIDKSTDNHLHEVMNERDSADRSIELQLSREPYTLDKDRKKSSQGELVSSQSEGLHIPYTCSDGYDFEKALVSALAEAAQDDSPLASRKNPTPEDVSATSIGNMEEILKISLSEHSYIDQIGHGSLNMAPKRFEKIHDEYSPPMQPTQTILNEKTFTPPNPPVVFQNGLDNFDQEKEENSHGCISEANSLKNIGDILKLSRESDVESNVPVTTYHGDRDESQIREIKQSCCEKVEYLFNISQDSNLAVSGRETILDNENIVQEESHENALCETASNPMCRDEKVETQAQVFNQEIGFDKGDFPALDKVPDNFDLRKEYDDISHEFLEGQENRRIVDYNVVVVHNTTPFTSPFPQRRPHTPVAGDGDCIEKVDSDTKVKQEQGDCIEVSETEKSKNIQFSENIDQNKKTKDTKSNILKQEMIAEGGFFLTDEINSIFTSVDDEKQNSESISHSVKDTVEGAKVSGPLLEQNGVHMNTASGKRDEESKKISEISLHISSEKNHLNTLNRPEDFEKSSLTSVDLGEQMSEIDVEQTNMNDDVGYTHEANQEMRVTEKSSEEDNSHFTEKDDIWADAVIREVNKVCENYQQKQQMEHANEQSAIRSLSAHKGDHPSPEELEIEPAMRLSYNQLEYKKRSARKKSIEHNVEVMGRSKDGGKRAKRSKQYGNQENQMNEGQPFVSDAQVKRITVVDVALFPQDTPCVYHPDRADIVKKQEKCITHSAVAQNGGHGTRGKRLTLWRRLKTIFRPKRRMSKERSVKTGRGSGRDEHLARQASTVSSLPAPIIHLGQPVKSEDTLGLPQGSSEAWTGPTHKVKFRPAGQWRRLKKFRVLRRGAERQGGRLPPSLRQVVSKSNYIRAAEGDHPSSGGYGVDRISRGKKKSSSDLPGLNQSHLMEQKEVVSRSTPEVPGVFGDDEILSEGYFSPDQPALRLVLKPVPVMPLAGDSNGSPTLHPTGGKEFRQRIQSSQEDISLKEEELKSRLAVRNRDTGETGKGLELGKERSKANTYHGNSQRRTSTSRSKDKASTYQCMKKNRPLEGSRANKNCLLM</sequence>
<protein>
    <submittedName>
        <fullName evidence="2">Uncharacterized protein</fullName>
    </submittedName>
</protein>
<keyword evidence="3" id="KW-1185">Reference proteome</keyword>
<feature type="region of interest" description="Disordered" evidence="1">
    <location>
        <begin position="1209"/>
        <end position="1264"/>
    </location>
</feature>
<accession>A0AAE1CYN7</accession>
<feature type="compositionally biased region" description="Basic and acidic residues" evidence="1">
    <location>
        <begin position="2127"/>
        <end position="2144"/>
    </location>
</feature>
<proteinExistence type="predicted"/>
<name>A0AAE1CYN7_9GAST</name>
<comment type="caution">
    <text evidence="2">The sequence shown here is derived from an EMBL/GenBank/DDBJ whole genome shotgun (WGS) entry which is preliminary data.</text>
</comment>
<feature type="region of interest" description="Disordered" evidence="1">
    <location>
        <begin position="2231"/>
        <end position="2267"/>
    </location>
</feature>
<dbReference type="EMBL" id="JAWDGP010006221">
    <property type="protein sequence ID" value="KAK3745462.1"/>
    <property type="molecule type" value="Genomic_DNA"/>
</dbReference>
<feature type="region of interest" description="Disordered" evidence="1">
    <location>
        <begin position="728"/>
        <end position="840"/>
    </location>
</feature>
<feature type="compositionally biased region" description="Polar residues" evidence="1">
    <location>
        <begin position="2377"/>
        <end position="2391"/>
    </location>
</feature>
<feature type="region of interest" description="Disordered" evidence="1">
    <location>
        <begin position="1962"/>
        <end position="1995"/>
    </location>
</feature>
<feature type="region of interest" description="Disordered" evidence="1">
    <location>
        <begin position="2124"/>
        <end position="2154"/>
    </location>
</feature>
<feature type="compositionally biased region" description="Basic and acidic residues" evidence="1">
    <location>
        <begin position="764"/>
        <end position="814"/>
    </location>
</feature>
<organism evidence="2 3">
    <name type="scientific">Elysia crispata</name>
    <name type="common">lettuce slug</name>
    <dbReference type="NCBI Taxonomy" id="231223"/>
    <lineage>
        <taxon>Eukaryota</taxon>
        <taxon>Metazoa</taxon>
        <taxon>Spiralia</taxon>
        <taxon>Lophotrochozoa</taxon>
        <taxon>Mollusca</taxon>
        <taxon>Gastropoda</taxon>
        <taxon>Heterobranchia</taxon>
        <taxon>Euthyneura</taxon>
        <taxon>Panpulmonata</taxon>
        <taxon>Sacoglossa</taxon>
        <taxon>Placobranchoidea</taxon>
        <taxon>Plakobranchidae</taxon>
        <taxon>Elysia</taxon>
    </lineage>
</organism>